<protein>
    <recommendedName>
        <fullName evidence="2">Ig-like domain-containing protein</fullName>
    </recommendedName>
</protein>
<proteinExistence type="predicted"/>
<feature type="region of interest" description="Disordered" evidence="1">
    <location>
        <begin position="55"/>
        <end position="82"/>
    </location>
</feature>
<reference evidence="3 4" key="1">
    <citation type="journal article" date="2019" name="Int. J. Syst. Evol. Microbiol.">
        <title>The Global Catalogue of Microorganisms (GCM) 10K type strain sequencing project: providing services to taxonomists for standard genome sequencing and annotation.</title>
        <authorList>
            <consortium name="The Broad Institute Genomics Platform"/>
            <consortium name="The Broad Institute Genome Sequencing Center for Infectious Disease"/>
            <person name="Wu L."/>
            <person name="Ma J."/>
        </authorList>
    </citation>
    <scope>NUCLEOTIDE SEQUENCE [LARGE SCALE GENOMIC DNA]</scope>
    <source>
        <strain evidence="3 4">JCM 10649</strain>
    </source>
</reference>
<keyword evidence="4" id="KW-1185">Reference proteome</keyword>
<evidence type="ECO:0000256" key="1">
    <source>
        <dbReference type="SAM" id="MobiDB-lite"/>
    </source>
</evidence>
<dbReference type="InterPro" id="IPR007110">
    <property type="entry name" value="Ig-like_dom"/>
</dbReference>
<dbReference type="PROSITE" id="PS50835">
    <property type="entry name" value="IG_LIKE"/>
    <property type="match status" value="1"/>
</dbReference>
<dbReference type="Proteomes" id="UP001499895">
    <property type="component" value="Unassembled WGS sequence"/>
</dbReference>
<organism evidence="3 4">
    <name type="scientific">Streptomyces stramineus</name>
    <dbReference type="NCBI Taxonomy" id="173861"/>
    <lineage>
        <taxon>Bacteria</taxon>
        <taxon>Bacillati</taxon>
        <taxon>Actinomycetota</taxon>
        <taxon>Actinomycetes</taxon>
        <taxon>Kitasatosporales</taxon>
        <taxon>Streptomycetaceae</taxon>
        <taxon>Streptomyces</taxon>
    </lineage>
</organism>
<comment type="caution">
    <text evidence="3">The sequence shown here is derived from an EMBL/GenBank/DDBJ whole genome shotgun (WGS) entry which is preliminary data.</text>
</comment>
<feature type="domain" description="Ig-like" evidence="2">
    <location>
        <begin position="252"/>
        <end position="307"/>
    </location>
</feature>
<feature type="compositionally biased region" description="Basic residues" evidence="1">
    <location>
        <begin position="55"/>
        <end position="66"/>
    </location>
</feature>
<evidence type="ECO:0000313" key="4">
    <source>
        <dbReference type="Proteomes" id="UP001499895"/>
    </source>
</evidence>
<evidence type="ECO:0000259" key="2">
    <source>
        <dbReference type="PROSITE" id="PS50835"/>
    </source>
</evidence>
<accession>A0ABN1A078</accession>
<evidence type="ECO:0000313" key="3">
    <source>
        <dbReference type="EMBL" id="GAA0464371.1"/>
    </source>
</evidence>
<dbReference type="EMBL" id="BAAAHB010000026">
    <property type="protein sequence ID" value="GAA0464371.1"/>
    <property type="molecule type" value="Genomic_DNA"/>
</dbReference>
<gene>
    <name evidence="3" type="ORF">GCM10009544_28410</name>
</gene>
<sequence>MPGPFSGPERISASTTVAHFGDVFRMSAQSFSARVHRVMGNRCALFEERTAVVQNRRKKTRARRRAERTGASHQAAATGALHTHTPLPDMTVFADLPYAAGRTPDTDLAARLVAACRAGCEPCQTSMARKVSADRPTLAVLAGAVYGLPLNRGAARSPLASSATRLWAPLALAAAESGDGTAAFAALEQLSDAAAAELLEDALDHWAAGAAPLTPRALDADSQGSATVSDDGAPESPFKVVRLLLDDPDGVPRYRVILTRAFAPDGQPLPMLTLECETAGAGIEDLRRRTEWKPWDRRRMPELDVTWRLRADIDSRSLLCLTHVTDDGYDELPHLWDAAETVPLPEHWWNLLDRTEHVLVAGPVKDAADGTALDRAADAGELLAVVACVRFA</sequence>
<name>A0ABN1A078_9ACTN</name>